<gene>
    <name evidence="1" type="primary">priA</name>
    <name evidence="1" type="ORF">E0946_04015</name>
</gene>
<comment type="caution">
    <text evidence="1">The sequence shown here is derived from an EMBL/GenBank/DDBJ whole genome shotgun (WGS) entry which is preliminary data.</text>
</comment>
<name>A0AC61QJ40_9BACT</name>
<sequence>MFYYEIYLPINILKEFYYCSPLEIPEGVRVLVSFNRKDMIGICGTRFESAPEKDIRYKQIIEVLDQQPLIDSQLMSLAKWMGEYYYCSTGTACFAMLPAWLIPDIQAEVRWVADDIPEKYKELANAFSEGQAQKVSELRKKLKGKPVLQWVEKATEEGYLELNRKLSPKDKPKTVNYIHIIDKTVDPNSLPSKQKEALQLIYAKSKEEFPLAEISRDVSYSVVHALERKGIISIFPRKIEREFFRFETSGLKKVVTLNEEQERAIQEILQHKGHFQVHLLYGITGSGKTEVYIPIIRSYIQEGKGVIFLIPEIALTPQMVERFQAEFGDILAISHSQLSDRQRLEQWQRIAKGECRLVIGARSAIFSPMPNLGLIIVDEEHEQSYKQENNPRYNGRDVAVMRGKISDAQVILGSATPSLESWYNQKKGKYLLHCLNSRPLDIKLPQVQIVSLCEDYSQQMFSDELISAISFRLERKEQVILFQNRRGFSSYMQCLKCGELIKCPNCDISMYYHRDREEMQCHYCGNTYPSPRKCPQCGSYSFVYGSPGTQKVEQTLRILFPQARILRLDSDSARQQDIYKIMFRRMKDKEVDILLGTQMISKGLDFPEVTLVGIVNADISLNIPDFRAAERTFQLCTQVAGRSGRADKEGEVIIQTYNPRHYAIIYASKQDFPGFAEEELSHRRHLYYPPYYRLARILFQSADNNLLQEEMDELSQKVKNLLNTFPQGEIFLLGPVPAPFTKMKNLYRWHLIIKGRTTQSIKKAINTVLNEYKISSTIHYTIDIDPTTLM</sequence>
<reference evidence="1" key="1">
    <citation type="submission" date="2019-03" db="EMBL/GenBank/DDBJ databases">
        <title>Candidatus Syntrophosphaera thermopropionivorans: a novel player in syntrophic propionate oxidation during anaerobic digestion.</title>
        <authorList>
            <person name="Dyksma S."/>
        </authorList>
    </citation>
    <scope>NUCLEOTIDE SEQUENCE</scope>
    <source>
        <strain evidence="1">W5</strain>
    </source>
</reference>
<evidence type="ECO:0000313" key="2">
    <source>
        <dbReference type="Proteomes" id="UP000294588"/>
    </source>
</evidence>
<evidence type="ECO:0000313" key="1">
    <source>
        <dbReference type="EMBL" id="TDF73049.1"/>
    </source>
</evidence>
<proteinExistence type="predicted"/>
<protein>
    <submittedName>
        <fullName evidence="1">Primosomal protein N</fullName>
    </submittedName>
</protein>
<dbReference type="EMBL" id="SMOG01000009">
    <property type="protein sequence ID" value="TDF73049.1"/>
    <property type="molecule type" value="Genomic_DNA"/>
</dbReference>
<dbReference type="Proteomes" id="UP000294588">
    <property type="component" value="Unassembled WGS sequence"/>
</dbReference>
<keyword evidence="2" id="KW-1185">Reference proteome</keyword>
<accession>A0AC61QJ40</accession>
<organism evidence="1 2">
    <name type="scientific">Candidatus Syntrophosphaera thermopropionivorans</name>
    <dbReference type="NCBI Taxonomy" id="2593015"/>
    <lineage>
        <taxon>Bacteria</taxon>
        <taxon>Pseudomonadati</taxon>
        <taxon>Candidatus Cloacimonadota</taxon>
        <taxon>Candidatus Cloacimonadia</taxon>
        <taxon>Candidatus Cloacimonadales</taxon>
        <taxon>Candidatus Cloacimonadaceae</taxon>
        <taxon>Candidatus Syntrophosphaera</taxon>
    </lineage>
</organism>